<evidence type="ECO:0000313" key="2">
    <source>
        <dbReference type="Proteomes" id="UP000016960"/>
    </source>
</evidence>
<gene>
    <name evidence="1" type="ORF">KR51_00013450</name>
</gene>
<comment type="caution">
    <text evidence="1">The sequence shown here is derived from an EMBL/GenBank/DDBJ whole genome shotgun (WGS) entry which is preliminary data.</text>
</comment>
<dbReference type="AlphaFoldDB" id="U5DJZ8"/>
<sequence length="156" mass="16980">MRHLLKPLESGHMLAGFEVLMSVRKETTRRHCLDEAVPLSKQRHISLPIPAAAPQSPLAVGIPPPGVPSPRAAESLVTRHFRVFQPERCHSPEFSQVAAPPPSSRFSIFLVRITSMEPTLVTLATRGIEIKSGCSLIATNSFVENAGCLSRQIAVI</sequence>
<name>U5DJZ8_9CHRO</name>
<protein>
    <submittedName>
        <fullName evidence="1">Uncharacterized protein</fullName>
    </submittedName>
</protein>
<dbReference type="InParanoid" id="U5DJZ8"/>
<proteinExistence type="predicted"/>
<keyword evidence="2" id="KW-1185">Reference proteome</keyword>
<accession>U5DJZ8</accession>
<reference evidence="1 2" key="1">
    <citation type="submission" date="2013-05" db="EMBL/GenBank/DDBJ databases">
        <title>Draft genome sequence of Rubidibacter lacunae KORDI 51-2.</title>
        <authorList>
            <person name="Choi D.H."/>
            <person name="Noh J.H."/>
            <person name="Kwon K.-K."/>
            <person name="Lee J.-H."/>
            <person name="Ryu J.-Y."/>
        </authorList>
    </citation>
    <scope>NUCLEOTIDE SEQUENCE [LARGE SCALE GENOMIC DNA]</scope>
    <source>
        <strain evidence="1 2">KORDI 51-2</strain>
    </source>
</reference>
<dbReference type="Proteomes" id="UP000016960">
    <property type="component" value="Unassembled WGS sequence"/>
</dbReference>
<evidence type="ECO:0000313" key="1">
    <source>
        <dbReference type="EMBL" id="ERN42011.1"/>
    </source>
</evidence>
<organism evidence="1 2">
    <name type="scientific">Rubidibacter lacunae KORDI 51-2</name>
    <dbReference type="NCBI Taxonomy" id="582515"/>
    <lineage>
        <taxon>Bacteria</taxon>
        <taxon>Bacillati</taxon>
        <taxon>Cyanobacteriota</taxon>
        <taxon>Cyanophyceae</taxon>
        <taxon>Oscillatoriophycideae</taxon>
        <taxon>Chroococcales</taxon>
        <taxon>Aphanothecaceae</taxon>
        <taxon>Rubidibacter</taxon>
    </lineage>
</organism>
<dbReference type="EMBL" id="ASSJ01000035">
    <property type="protein sequence ID" value="ERN42011.1"/>
    <property type="molecule type" value="Genomic_DNA"/>
</dbReference>